<reference evidence="2 3" key="1">
    <citation type="submission" date="2018-02" db="EMBL/GenBank/DDBJ databases">
        <title>Genomic Encyclopedia of Archaeal and Bacterial Type Strains, Phase II (KMG-II): from individual species to whole genera.</title>
        <authorList>
            <person name="Goeker M."/>
        </authorList>
    </citation>
    <scope>NUCLEOTIDE SEQUENCE [LARGE SCALE GENOMIC DNA]</scope>
    <source>
        <strain evidence="2 3">DSM 22857</strain>
    </source>
</reference>
<accession>A0A2S6ICB0</accession>
<sequence length="120" mass="13116">MGVGAACTIIVAAAMWYRESLSLGGPLIISLGMIVQGLLRRRAHVALSPEGLVIYDGTPWKRRLPWRSVEHVRLDPSGGPRLLHVTCARGRVITLPELSADDSQRVMRAHSNRARGAADR</sequence>
<dbReference type="Proteomes" id="UP000239485">
    <property type="component" value="Unassembled WGS sequence"/>
</dbReference>
<gene>
    <name evidence="2" type="ORF">CLV92_12112</name>
</gene>
<comment type="caution">
    <text evidence="2">The sequence shown here is derived from an EMBL/GenBank/DDBJ whole genome shotgun (WGS) entry which is preliminary data.</text>
</comment>
<dbReference type="AlphaFoldDB" id="A0A2S6ICB0"/>
<dbReference type="EMBL" id="PTJD01000021">
    <property type="protein sequence ID" value="PPK90882.1"/>
    <property type="molecule type" value="Genomic_DNA"/>
</dbReference>
<protein>
    <submittedName>
        <fullName evidence="2">PH (Pleckstrin Homology) domain-containing protein</fullName>
    </submittedName>
</protein>
<proteinExistence type="predicted"/>
<evidence type="ECO:0000256" key="1">
    <source>
        <dbReference type="SAM" id="Phobius"/>
    </source>
</evidence>
<evidence type="ECO:0000313" key="2">
    <source>
        <dbReference type="EMBL" id="PPK90882.1"/>
    </source>
</evidence>
<feature type="transmembrane region" description="Helical" evidence="1">
    <location>
        <begin position="21"/>
        <end position="39"/>
    </location>
</feature>
<organism evidence="2 3">
    <name type="scientific">Kineococcus xinjiangensis</name>
    <dbReference type="NCBI Taxonomy" id="512762"/>
    <lineage>
        <taxon>Bacteria</taxon>
        <taxon>Bacillati</taxon>
        <taxon>Actinomycetota</taxon>
        <taxon>Actinomycetes</taxon>
        <taxon>Kineosporiales</taxon>
        <taxon>Kineosporiaceae</taxon>
        <taxon>Kineococcus</taxon>
    </lineage>
</organism>
<evidence type="ECO:0000313" key="3">
    <source>
        <dbReference type="Proteomes" id="UP000239485"/>
    </source>
</evidence>
<name>A0A2S6ICB0_9ACTN</name>
<keyword evidence="1" id="KW-0472">Membrane</keyword>
<keyword evidence="3" id="KW-1185">Reference proteome</keyword>
<keyword evidence="1" id="KW-1133">Transmembrane helix</keyword>
<keyword evidence="1" id="KW-0812">Transmembrane</keyword>